<proteinExistence type="predicted"/>
<name>A0ABR1IDP6_9HYPO</name>
<protein>
    <submittedName>
        <fullName evidence="2">Uncharacterized protein</fullName>
    </submittedName>
</protein>
<dbReference type="EMBL" id="JAZAVK010000009">
    <property type="protein sequence ID" value="KAK7431742.1"/>
    <property type="molecule type" value="Genomic_DNA"/>
</dbReference>
<comment type="caution">
    <text evidence="2">The sequence shown here is derived from an EMBL/GenBank/DDBJ whole genome shotgun (WGS) entry which is preliminary data.</text>
</comment>
<organism evidence="2 3">
    <name type="scientific">Neonectria magnoliae</name>
    <dbReference type="NCBI Taxonomy" id="2732573"/>
    <lineage>
        <taxon>Eukaryota</taxon>
        <taxon>Fungi</taxon>
        <taxon>Dikarya</taxon>
        <taxon>Ascomycota</taxon>
        <taxon>Pezizomycotina</taxon>
        <taxon>Sordariomycetes</taxon>
        <taxon>Hypocreomycetidae</taxon>
        <taxon>Hypocreales</taxon>
        <taxon>Nectriaceae</taxon>
        <taxon>Neonectria</taxon>
    </lineage>
</organism>
<evidence type="ECO:0000256" key="1">
    <source>
        <dbReference type="SAM" id="MobiDB-lite"/>
    </source>
</evidence>
<keyword evidence="3" id="KW-1185">Reference proteome</keyword>
<accession>A0ABR1IDP6</accession>
<sequence length="65" mass="7426">MSLYKGETVSNCATGASGALWEWRDVLRQHRRINTEPRKTRELVVTGKSGRRSHGIGWEESARKE</sequence>
<feature type="region of interest" description="Disordered" evidence="1">
    <location>
        <begin position="38"/>
        <end position="65"/>
    </location>
</feature>
<gene>
    <name evidence="2" type="ORF">QQZ08_001679</name>
</gene>
<dbReference type="Proteomes" id="UP001498421">
    <property type="component" value="Unassembled WGS sequence"/>
</dbReference>
<evidence type="ECO:0000313" key="3">
    <source>
        <dbReference type="Proteomes" id="UP001498421"/>
    </source>
</evidence>
<reference evidence="2 3" key="1">
    <citation type="journal article" date="2025" name="Microbiol. Resour. Announc.">
        <title>Draft genome sequences for Neonectria magnoliae and Neonectria punicea, canker pathogens of Liriodendron tulipifera and Acer saccharum in West Virginia.</title>
        <authorList>
            <person name="Petronek H.M."/>
            <person name="Kasson M.T."/>
            <person name="Metheny A.M."/>
            <person name="Stauder C.M."/>
            <person name="Lovett B."/>
            <person name="Lynch S.C."/>
            <person name="Garnas J.R."/>
            <person name="Kasson L.R."/>
            <person name="Stajich J.E."/>
        </authorList>
    </citation>
    <scope>NUCLEOTIDE SEQUENCE [LARGE SCALE GENOMIC DNA]</scope>
    <source>
        <strain evidence="2 3">NRRL 64651</strain>
    </source>
</reference>
<evidence type="ECO:0000313" key="2">
    <source>
        <dbReference type="EMBL" id="KAK7431742.1"/>
    </source>
</evidence>